<evidence type="ECO:0000256" key="1">
    <source>
        <dbReference type="SAM" id="SignalP"/>
    </source>
</evidence>
<feature type="chain" id="PRO_5046377776" evidence="1">
    <location>
        <begin position="28"/>
        <end position="509"/>
    </location>
</feature>
<protein>
    <submittedName>
        <fullName evidence="2">Uncharacterized protein</fullName>
    </submittedName>
</protein>
<reference evidence="2 3" key="1">
    <citation type="submission" date="2021-01" db="EMBL/GenBank/DDBJ databases">
        <title>Whole genome shotgun sequence of Actinoplanes palleronii NBRC 14916.</title>
        <authorList>
            <person name="Komaki H."/>
            <person name="Tamura T."/>
        </authorList>
    </citation>
    <scope>NUCLEOTIDE SEQUENCE [LARGE SCALE GENOMIC DNA]</scope>
    <source>
        <strain evidence="2 3">NBRC 14916</strain>
    </source>
</reference>
<name>A0ABQ4BNQ6_9ACTN</name>
<accession>A0ABQ4BNQ6</accession>
<keyword evidence="3" id="KW-1185">Reference proteome</keyword>
<proteinExistence type="predicted"/>
<keyword evidence="1" id="KW-0732">Signal</keyword>
<sequence length="509" mass="53538">MSIRALPATAAVLSTALLLTTGSAALAASNTLTLTAVNRSGAKVAISATAVNLSTSSSYTLRAGKARKLPKGNYAVVVSIPTGSTTTLGGRTVKVSGTSKLTLDARSGRRINLGLNPAPAGLAARLDVQICTRTSAPARIDASTWDRTALYVIPSKSTKLAYGALGSWTDGSAETASYAVMHRTTGLPSAPAKTFRRTGLATVQVTSRRGPNSANYLNQAVQPVKGGCGDHLWAPLGSTDRPASNKLYLSAGTWDLQADGSPTVTRKVAAGKAYSVRLNSAGWGPGTELPYTYQGRLEFPLDDMFADPSLSATSGSISDGRGTATLTYRGKVVKTRSNSGGSWPSLYYRPAKAGWYTLTNTATRYEAGVTFPAGMLSTSSRVTYRFPLNPKAKKNTLAPNYSVQIIPTGLDLYNKAKPGSTTTVALRLNRVVHYEDLTRGANPKLKSLTAKISADGGKTWRAVPVRKIGGNWTAVVKNPAAGYVAVSVRATYTSGGYSESTIYRTYRIG</sequence>
<organism evidence="2 3">
    <name type="scientific">Actinoplanes palleronii</name>
    <dbReference type="NCBI Taxonomy" id="113570"/>
    <lineage>
        <taxon>Bacteria</taxon>
        <taxon>Bacillati</taxon>
        <taxon>Actinomycetota</taxon>
        <taxon>Actinomycetes</taxon>
        <taxon>Micromonosporales</taxon>
        <taxon>Micromonosporaceae</taxon>
        <taxon>Actinoplanes</taxon>
    </lineage>
</organism>
<gene>
    <name evidence="2" type="ORF">Apa02nite_084240</name>
</gene>
<dbReference type="RefSeq" id="WP_203830043.1">
    <property type="nucleotide sequence ID" value="NZ_BAAATY010000050.1"/>
</dbReference>
<evidence type="ECO:0000313" key="2">
    <source>
        <dbReference type="EMBL" id="GIE72316.1"/>
    </source>
</evidence>
<dbReference type="EMBL" id="BOMS01000141">
    <property type="protein sequence ID" value="GIE72316.1"/>
    <property type="molecule type" value="Genomic_DNA"/>
</dbReference>
<feature type="signal peptide" evidence="1">
    <location>
        <begin position="1"/>
        <end position="27"/>
    </location>
</feature>
<comment type="caution">
    <text evidence="2">The sequence shown here is derived from an EMBL/GenBank/DDBJ whole genome shotgun (WGS) entry which is preliminary data.</text>
</comment>
<evidence type="ECO:0000313" key="3">
    <source>
        <dbReference type="Proteomes" id="UP000624709"/>
    </source>
</evidence>
<dbReference type="Proteomes" id="UP000624709">
    <property type="component" value="Unassembled WGS sequence"/>
</dbReference>